<protein>
    <submittedName>
        <fullName evidence="2">Glycoside hydrolase family 19 protein</fullName>
    </submittedName>
</protein>
<keyword evidence="2" id="KW-0378">Hydrolase</keyword>
<evidence type="ECO:0000256" key="1">
    <source>
        <dbReference type="SAM" id="MobiDB-lite"/>
    </source>
</evidence>
<proteinExistence type="predicted"/>
<accession>A0ABW2YDE8</accession>
<gene>
    <name evidence="2" type="ORF">ACFQ0E_02335</name>
</gene>
<evidence type="ECO:0000313" key="2">
    <source>
        <dbReference type="EMBL" id="MFD0724429.1"/>
    </source>
</evidence>
<feature type="region of interest" description="Disordered" evidence="1">
    <location>
        <begin position="192"/>
        <end position="223"/>
    </location>
</feature>
<keyword evidence="3" id="KW-1185">Reference proteome</keyword>
<dbReference type="InterPro" id="IPR052354">
    <property type="entry name" value="Cell_Wall_Dynamics_Protein"/>
</dbReference>
<dbReference type="PANTHER" id="PTHR34408:SF2">
    <property type="entry name" value="CELL WALL-BINDING PROTEIN YWSB"/>
    <property type="match status" value="1"/>
</dbReference>
<sequence length="223" mass="25317">MAFVVTAEHLASIAGASTRWMPELAQWMNHYCPQYEIDTAQEYAHFLAQACHETDHFRVLREYASGKAYEGRADLGNTRPGDGPRFKGRGIFQTTGRANYLQLGIRSGRRDQFINAPELLETPQYAVWSACEYWRTRNLNDPANHPDTSKLSKKYRGKVIQVSPVEYIGITINGGYNGMAERKKFYALARKLLKDPPPPPAPPVPAPKPAEPKRGRLRRLFDR</sequence>
<name>A0ABW2YDE8_9GAMM</name>
<reference evidence="3" key="1">
    <citation type="journal article" date="2019" name="Int. J. Syst. Evol. Microbiol.">
        <title>The Global Catalogue of Microorganisms (GCM) 10K type strain sequencing project: providing services to taxonomists for standard genome sequencing and annotation.</title>
        <authorList>
            <consortium name="The Broad Institute Genomics Platform"/>
            <consortium name="The Broad Institute Genome Sequencing Center for Infectious Disease"/>
            <person name="Wu L."/>
            <person name="Ma J."/>
        </authorList>
    </citation>
    <scope>NUCLEOTIDE SEQUENCE [LARGE SCALE GENOMIC DNA]</scope>
    <source>
        <strain evidence="3">CCUG 55585</strain>
    </source>
</reference>
<dbReference type="GO" id="GO:0016787">
    <property type="term" value="F:hydrolase activity"/>
    <property type="evidence" value="ECO:0007669"/>
    <property type="project" value="UniProtKB-KW"/>
</dbReference>
<dbReference type="EMBL" id="JBHTIF010000001">
    <property type="protein sequence ID" value="MFD0724429.1"/>
    <property type="molecule type" value="Genomic_DNA"/>
</dbReference>
<comment type="caution">
    <text evidence="2">The sequence shown here is derived from an EMBL/GenBank/DDBJ whole genome shotgun (WGS) entry which is preliminary data.</text>
</comment>
<organism evidence="2 3">
    <name type="scientific">Lysobacter brunescens</name>
    <dbReference type="NCBI Taxonomy" id="262323"/>
    <lineage>
        <taxon>Bacteria</taxon>
        <taxon>Pseudomonadati</taxon>
        <taxon>Pseudomonadota</taxon>
        <taxon>Gammaproteobacteria</taxon>
        <taxon>Lysobacterales</taxon>
        <taxon>Lysobacteraceae</taxon>
        <taxon>Lysobacter</taxon>
    </lineage>
</organism>
<feature type="compositionally biased region" description="Basic and acidic residues" evidence="1">
    <location>
        <begin position="210"/>
        <end position="223"/>
    </location>
</feature>
<dbReference type="RefSeq" id="WP_386822090.1">
    <property type="nucleotide sequence ID" value="NZ_JBHTIF010000001.1"/>
</dbReference>
<dbReference type="SUPFAM" id="SSF53955">
    <property type="entry name" value="Lysozyme-like"/>
    <property type="match status" value="1"/>
</dbReference>
<feature type="compositionally biased region" description="Pro residues" evidence="1">
    <location>
        <begin position="195"/>
        <end position="209"/>
    </location>
</feature>
<dbReference type="Proteomes" id="UP001597110">
    <property type="component" value="Unassembled WGS sequence"/>
</dbReference>
<evidence type="ECO:0000313" key="3">
    <source>
        <dbReference type="Proteomes" id="UP001597110"/>
    </source>
</evidence>
<dbReference type="Gene3D" id="1.10.530.10">
    <property type="match status" value="1"/>
</dbReference>
<dbReference type="InterPro" id="IPR023346">
    <property type="entry name" value="Lysozyme-like_dom_sf"/>
</dbReference>
<dbReference type="PANTHER" id="PTHR34408">
    <property type="entry name" value="FAMILY PROTEIN, PUTATIVE-RELATED"/>
    <property type="match status" value="1"/>
</dbReference>